<dbReference type="InterPro" id="IPR051554">
    <property type="entry name" value="Acetyltransferase_Eis"/>
</dbReference>
<dbReference type="AlphaFoldDB" id="A0A1I0K817"/>
<organism evidence="2 3">
    <name type="scientific">Enterocloster lavalensis</name>
    <dbReference type="NCBI Taxonomy" id="460384"/>
    <lineage>
        <taxon>Bacteria</taxon>
        <taxon>Bacillati</taxon>
        <taxon>Bacillota</taxon>
        <taxon>Clostridia</taxon>
        <taxon>Lachnospirales</taxon>
        <taxon>Lachnospiraceae</taxon>
        <taxon>Enterocloster</taxon>
    </lineage>
</organism>
<reference evidence="3" key="1">
    <citation type="submission" date="2016-10" db="EMBL/GenBank/DDBJ databases">
        <authorList>
            <person name="Varghese N."/>
            <person name="Submissions S."/>
        </authorList>
    </citation>
    <scope>NUCLEOTIDE SEQUENCE [LARGE SCALE GENOMIC DNA]</scope>
    <source>
        <strain evidence="3">NLAE-zl-G277</strain>
    </source>
</reference>
<dbReference type="InterPro" id="IPR000182">
    <property type="entry name" value="GNAT_dom"/>
</dbReference>
<dbReference type="Pfam" id="PF13530">
    <property type="entry name" value="SCP2_2"/>
    <property type="match status" value="1"/>
</dbReference>
<dbReference type="Gene3D" id="3.40.630.30">
    <property type="match status" value="1"/>
</dbReference>
<dbReference type="SUPFAM" id="SSF55718">
    <property type="entry name" value="SCP-like"/>
    <property type="match status" value="1"/>
</dbReference>
<dbReference type="Proteomes" id="UP000198508">
    <property type="component" value="Unassembled WGS sequence"/>
</dbReference>
<dbReference type="GO" id="GO:0034069">
    <property type="term" value="F:aminoglycoside N-acetyltransferase activity"/>
    <property type="evidence" value="ECO:0007669"/>
    <property type="project" value="TreeGrafter"/>
</dbReference>
<dbReference type="RefSeq" id="WP_166434601.1">
    <property type="nucleotide sequence ID" value="NZ_DAINWJ010000179.1"/>
</dbReference>
<dbReference type="PROSITE" id="PS51186">
    <property type="entry name" value="GNAT"/>
    <property type="match status" value="1"/>
</dbReference>
<dbReference type="Gene3D" id="3.30.1050.10">
    <property type="entry name" value="SCP2 sterol-binding domain"/>
    <property type="match status" value="1"/>
</dbReference>
<keyword evidence="2" id="KW-0808">Transferase</keyword>
<keyword evidence="3" id="KW-1185">Reference proteome</keyword>
<accession>A0A1I0K817</accession>
<evidence type="ECO:0000259" key="1">
    <source>
        <dbReference type="PROSITE" id="PS51186"/>
    </source>
</evidence>
<dbReference type="InterPro" id="IPR025559">
    <property type="entry name" value="Eis_dom"/>
</dbReference>
<dbReference type="PANTHER" id="PTHR37817">
    <property type="entry name" value="N-ACETYLTRANSFERASE EIS"/>
    <property type="match status" value="1"/>
</dbReference>
<dbReference type="EMBL" id="FOIM01000052">
    <property type="protein sequence ID" value="SEU19922.1"/>
    <property type="molecule type" value="Genomic_DNA"/>
</dbReference>
<dbReference type="Pfam" id="PF13527">
    <property type="entry name" value="Acetyltransf_9"/>
    <property type="match status" value="1"/>
</dbReference>
<feature type="domain" description="N-acetyltransferase" evidence="1">
    <location>
        <begin position="1"/>
        <end position="148"/>
    </location>
</feature>
<dbReference type="GO" id="GO:0030649">
    <property type="term" value="P:aminoglycoside antibiotic catabolic process"/>
    <property type="evidence" value="ECO:0007669"/>
    <property type="project" value="TreeGrafter"/>
</dbReference>
<dbReference type="SUPFAM" id="SSF55729">
    <property type="entry name" value="Acyl-CoA N-acyltransferases (Nat)"/>
    <property type="match status" value="1"/>
</dbReference>
<dbReference type="InterPro" id="IPR016181">
    <property type="entry name" value="Acyl_CoA_acyltransferase"/>
</dbReference>
<sequence>MIRYLGPEEKQLCRPLWEEAFPEDTREFLDNYFERKMKENRVLAALDGESGGVLSMIHLNPYELVAGEQRFKADYLVACATARRVRGQGYNRELVNRLLADLYREGAPVTFLAPAIPERYRKAGFEYVSLPPEARLRRETPVTVRPLPRGDTELYADVARWMNRWLGERFQVYAHRDAAYVENLVMELASDDGVLEQLFLGDERIGLRAFWGRTKREQRLLYCADGSLTGEYPCSGPGIMARVVNAPAFLSGFGVNGDCPCQEMEVPLVIRDPQIEENNGLFCWRLNANGSTLRCPGASGGVGPDGAGLLVSSEALALTPGQLAAWLWGYRTLEELEPDSGIPYWCGFVRTLKGVFLDEVV</sequence>
<dbReference type="PANTHER" id="PTHR37817:SF1">
    <property type="entry name" value="N-ACETYLTRANSFERASE EIS"/>
    <property type="match status" value="1"/>
</dbReference>
<dbReference type="STRING" id="460384.SAMN05216313_15219"/>
<gene>
    <name evidence="2" type="ORF">SAMN05216313_15219</name>
</gene>
<dbReference type="InterPro" id="IPR036527">
    <property type="entry name" value="SCP2_sterol-bd_dom_sf"/>
</dbReference>
<dbReference type="GeneID" id="93280209"/>
<proteinExistence type="predicted"/>
<evidence type="ECO:0000313" key="3">
    <source>
        <dbReference type="Proteomes" id="UP000198508"/>
    </source>
</evidence>
<name>A0A1I0K817_9FIRM</name>
<evidence type="ECO:0000313" key="2">
    <source>
        <dbReference type="EMBL" id="SEU19922.1"/>
    </source>
</evidence>
<protein>
    <submittedName>
        <fullName evidence="2">Predicted acetyltransferase</fullName>
    </submittedName>
</protein>